<dbReference type="RefSeq" id="WP_193427356.1">
    <property type="nucleotide sequence ID" value="NZ_CP014143.1"/>
</dbReference>
<dbReference type="EMBL" id="CP014143">
    <property type="protein sequence ID" value="AOS97102.1"/>
    <property type="molecule type" value="Genomic_DNA"/>
</dbReference>
<feature type="transmembrane region" description="Helical" evidence="1">
    <location>
        <begin position="7"/>
        <end position="26"/>
    </location>
</feature>
<keyword evidence="3" id="KW-1185">Reference proteome</keyword>
<accession>A0A1C9W7H1</accession>
<keyword evidence="1" id="KW-1133">Transmembrane helix</keyword>
<name>A0A1C9W7H1_9GAMM</name>
<dbReference type="Proteomes" id="UP000095672">
    <property type="component" value="Chromosome"/>
</dbReference>
<dbReference type="AlphaFoldDB" id="A0A1C9W7H1"/>
<dbReference type="STRING" id="1769779.AUP74_01671"/>
<proteinExistence type="predicted"/>
<evidence type="ECO:0000313" key="2">
    <source>
        <dbReference type="EMBL" id="AOS97102.1"/>
    </source>
</evidence>
<dbReference type="KEGG" id="micc:AUP74_01671"/>
<gene>
    <name evidence="2" type="ORF">AUP74_01671</name>
</gene>
<organism evidence="2 3">
    <name type="scientific">Microbulbifer aggregans</name>
    <dbReference type="NCBI Taxonomy" id="1769779"/>
    <lineage>
        <taxon>Bacteria</taxon>
        <taxon>Pseudomonadati</taxon>
        <taxon>Pseudomonadota</taxon>
        <taxon>Gammaproteobacteria</taxon>
        <taxon>Cellvibrionales</taxon>
        <taxon>Microbulbiferaceae</taxon>
        <taxon>Microbulbifer</taxon>
    </lineage>
</organism>
<sequence>MSNRTLLILLVLVGYVFSPTVFTWMINPDGAWYRPFILWFALILLAVLVQMRRKNDEL</sequence>
<keyword evidence="1" id="KW-0472">Membrane</keyword>
<evidence type="ECO:0000256" key="1">
    <source>
        <dbReference type="SAM" id="Phobius"/>
    </source>
</evidence>
<protein>
    <submittedName>
        <fullName evidence="2">Uncharacterized protein</fullName>
    </submittedName>
</protein>
<dbReference type="PATRIC" id="fig|1769779.3.peg.1670"/>
<keyword evidence="1" id="KW-0812">Transmembrane</keyword>
<feature type="transmembrane region" description="Helical" evidence="1">
    <location>
        <begin position="32"/>
        <end position="49"/>
    </location>
</feature>
<reference evidence="3" key="1">
    <citation type="submission" date="2016-01" db="EMBL/GenBank/DDBJ databases">
        <title>Complete genome sequence of Microbulbifer sp. CCB-MM1, a halophile isolated from Matang Mangrove Forest, Perak.</title>
        <authorList>
            <person name="Moh T.H."/>
            <person name="Dinesh B."/>
            <person name="Lau N.-S."/>
            <person name="Go F."/>
            <person name="Alexander Chong S.-C."/>
        </authorList>
    </citation>
    <scope>NUCLEOTIDE SEQUENCE [LARGE SCALE GENOMIC DNA]</scope>
    <source>
        <strain evidence="3">CCB-MM1</strain>
    </source>
</reference>
<evidence type="ECO:0000313" key="3">
    <source>
        <dbReference type="Proteomes" id="UP000095672"/>
    </source>
</evidence>